<name>A0A342RZN8_9FLOR</name>
<dbReference type="PANTHER" id="PTHR34803:SF2">
    <property type="entry name" value="PHOTOSYSTEM I REACTION CENTER SUBUNIT XI, CHLOROPLASTIC"/>
    <property type="match status" value="1"/>
</dbReference>
<sequence>MPSRYSLFGTVYIILYILENRFMSDFIQPYNNDPFVGNLSTPISTSSFTKSLLSNLPAYRKGLSPLLRGLEIGMSHGYFLVGPFDKLGPLRNTDVALLSGFLSAVGLIIILTTCLSMYGNVSFEIDDSKDLLQTKEGWGQFTAGFLVGAVGGAGFAYLLLANIPVIQSAGLNLF</sequence>
<evidence type="ECO:0000313" key="10">
    <source>
        <dbReference type="EMBL" id="AOL58184.1"/>
    </source>
</evidence>
<keyword evidence="6 8" id="KW-1133">Transmembrane helix</keyword>
<feature type="transmembrane region" description="Helical" evidence="8">
    <location>
        <begin position="95"/>
        <end position="118"/>
    </location>
</feature>
<dbReference type="PANTHER" id="PTHR34803">
    <property type="entry name" value="PHOTOSYSTEM I REACTION CENTER SUBUNIT XI, CHLOROPLASTIC"/>
    <property type="match status" value="1"/>
</dbReference>
<evidence type="ECO:0000256" key="6">
    <source>
        <dbReference type="ARBA" id="ARBA00022989"/>
    </source>
</evidence>
<dbReference type="InterPro" id="IPR036592">
    <property type="entry name" value="PSI_PsaL_sf"/>
</dbReference>
<evidence type="ECO:0000259" key="9">
    <source>
        <dbReference type="Pfam" id="PF02605"/>
    </source>
</evidence>
<gene>
    <name evidence="8 10" type="primary">psaL</name>
</gene>
<comment type="similarity">
    <text evidence="2 8">Belongs to the PsaL family.</text>
</comment>
<keyword evidence="7 8" id="KW-0472">Membrane</keyword>
<evidence type="ECO:0000256" key="8">
    <source>
        <dbReference type="HAMAP-Rule" id="MF_00447"/>
    </source>
</evidence>
<dbReference type="GO" id="GO:0042651">
    <property type="term" value="C:thylakoid membrane"/>
    <property type="evidence" value="ECO:0007669"/>
    <property type="project" value="UniProtKB-UniRule"/>
</dbReference>
<accession>A0A342RZN8</accession>
<dbReference type="InterPro" id="IPR022980">
    <property type="entry name" value="PSI_suXI"/>
</dbReference>
<organism evidence="10">
    <name type="scientific">Mastocarpus papillatus</name>
    <dbReference type="NCBI Taxonomy" id="31436"/>
    <lineage>
        <taxon>Eukaryota</taxon>
        <taxon>Rhodophyta</taxon>
        <taxon>Florideophyceae</taxon>
        <taxon>Rhodymeniophycidae</taxon>
        <taxon>Gigartinales</taxon>
        <taxon>Phyllophoraceae</taxon>
        <taxon>Mastocarpus</taxon>
    </lineage>
</organism>
<evidence type="ECO:0000256" key="4">
    <source>
        <dbReference type="ARBA" id="ARBA00022692"/>
    </source>
</evidence>
<dbReference type="EMBL" id="KX525588">
    <property type="protein sequence ID" value="AOL58184.1"/>
    <property type="molecule type" value="Genomic_DNA"/>
</dbReference>
<dbReference type="HAMAP" id="MF_00447">
    <property type="entry name" value="PSI_PsaL"/>
    <property type="match status" value="1"/>
</dbReference>
<evidence type="ECO:0000256" key="3">
    <source>
        <dbReference type="ARBA" id="ARBA00022531"/>
    </source>
</evidence>
<proteinExistence type="inferred from homology"/>
<reference evidence="10" key="1">
    <citation type="journal article" date="2016" name="Mitochondrial DNA Part B Resour">
        <title>Organellar genome analysis of the heteromorphic red alga Mastocarpus papillatus (Phyllophoraceae, Rhodophyta).</title>
        <authorList>
            <person name="Hughey J.R."/>
            <person name="Mumford T.F."/>
            <person name="Navarrete-Fernandez T.M."/>
            <person name="Huber S.R."/>
            <person name="Freese J.M."/>
            <person name="Murray E.M.C."/>
            <person name="Sissini M.N."/>
            <person name="Gentilhomme A."/>
        </authorList>
    </citation>
    <scope>NUCLEOTIDE SEQUENCE</scope>
</reference>
<dbReference type="RefSeq" id="YP_009295700.1">
    <property type="nucleotide sequence ID" value="NC_031167.1"/>
</dbReference>
<dbReference type="GO" id="GO:0015979">
    <property type="term" value="P:photosynthesis"/>
    <property type="evidence" value="ECO:0007669"/>
    <property type="project" value="UniProtKB-UniRule"/>
</dbReference>
<comment type="subcellular location">
    <subcellularLocation>
        <location evidence="8">Cellular thylakoid membrane</location>
        <topology evidence="8">Multi-pass membrane protein</topology>
    </subcellularLocation>
    <subcellularLocation>
        <location evidence="1">Membrane</location>
        <topology evidence="1">Multi-pass membrane protein</topology>
    </subcellularLocation>
</comment>
<geneLocation type="plastid" evidence="10"/>
<evidence type="ECO:0000256" key="1">
    <source>
        <dbReference type="ARBA" id="ARBA00004141"/>
    </source>
</evidence>
<keyword evidence="3 8" id="KW-0602">Photosynthesis</keyword>
<feature type="domain" description="Photosystem I PsaL reaction centre subunit XI" evidence="9">
    <location>
        <begin position="27"/>
        <end position="164"/>
    </location>
</feature>
<dbReference type="GO" id="GO:0009538">
    <property type="term" value="C:photosystem I reaction center"/>
    <property type="evidence" value="ECO:0007669"/>
    <property type="project" value="InterPro"/>
</dbReference>
<keyword evidence="8" id="KW-0793">Thylakoid</keyword>
<evidence type="ECO:0000256" key="2">
    <source>
        <dbReference type="ARBA" id="ARBA00008820"/>
    </source>
</evidence>
<dbReference type="GeneID" id="29072163"/>
<dbReference type="Pfam" id="PF02605">
    <property type="entry name" value="PsaL"/>
    <property type="match status" value="1"/>
</dbReference>
<dbReference type="AlphaFoldDB" id="A0A342RZN8"/>
<feature type="transmembrane region" description="Helical" evidence="8">
    <location>
        <begin position="138"/>
        <end position="160"/>
    </location>
</feature>
<evidence type="ECO:0000256" key="5">
    <source>
        <dbReference type="ARBA" id="ARBA00022836"/>
    </source>
</evidence>
<protein>
    <recommendedName>
        <fullName evidence="8">Photosystem I reaction center subunit XI</fullName>
    </recommendedName>
    <alternativeName>
        <fullName evidence="8">PSI subunit V</fullName>
    </alternativeName>
    <alternativeName>
        <fullName evidence="8">PSI-L</fullName>
    </alternativeName>
</protein>
<dbReference type="SUPFAM" id="SSF81568">
    <property type="entry name" value="Photosystem I reaction center subunit XI, PsaL"/>
    <property type="match status" value="1"/>
</dbReference>
<keyword evidence="10" id="KW-0934">Plastid</keyword>
<evidence type="ECO:0000256" key="7">
    <source>
        <dbReference type="ARBA" id="ARBA00023136"/>
    </source>
</evidence>
<keyword evidence="5 8" id="KW-0603">Photosystem I</keyword>
<dbReference type="InterPro" id="IPR003757">
    <property type="entry name" value="PSI_PsaL"/>
</dbReference>
<dbReference type="Gene3D" id="1.20.1240.10">
    <property type="entry name" value="Photosystem I PsaL, reaction centre subunit XI"/>
    <property type="match status" value="1"/>
</dbReference>
<keyword evidence="4 8" id="KW-0812">Transmembrane</keyword>